<reference evidence="1 2" key="1">
    <citation type="submission" date="2018-06" db="EMBL/GenBank/DDBJ databases">
        <title>Genome analysis of cellulolytic fungus Trichoderma lentiforme CFAM-422.</title>
        <authorList>
            <person name="Steindorff A.S."/>
            <person name="Formighieri E.F."/>
            <person name="Midorikawa G.E.O."/>
            <person name="Tamietti M.S."/>
            <person name="Ramos E.Z."/>
            <person name="Silva A.S."/>
            <person name="Bon E.P.S."/>
            <person name="Mendes T.D."/>
            <person name="Damaso M.C.T."/>
            <person name="Favaro L.C.L."/>
        </authorList>
    </citation>
    <scope>NUCLEOTIDE SEQUENCE [LARGE SCALE GENOMIC DNA]</scope>
    <source>
        <strain evidence="1 2">CFAM-422</strain>
    </source>
</reference>
<evidence type="ECO:0000313" key="2">
    <source>
        <dbReference type="Proteomes" id="UP000801864"/>
    </source>
</evidence>
<sequence length="319" mass="32511">MLSSIDSIRVSLFLSSESGPSNLQVRSTGVQHPLHLLELLLRGVVGDPRALLIIRSVVEALGTLQGLDIKIGHIRLAIRELDADLVVGGEHHVILGQASRAVKDSQDALLHRHLSLVETPRGRVVAALVATTRLVVQVLVKVLSIGKGLRAGAALASGVGGIAGERLWCDSTGSSSAAVGGSLLNTVDGSQVSLEDICAVERLLSRGARSGTEATDHGALVVGQGVAVLVILASKPLDVVFTRHDGALLGSLSLVSEHVRLEILEGLAALGIGAHVLLLDLIAAGVVGGDGRDEVAAAVAGLAHAQATRSNAGSGSHGG</sequence>
<dbReference type="Proteomes" id="UP000801864">
    <property type="component" value="Unassembled WGS sequence"/>
</dbReference>
<accession>A0A9P4XBI8</accession>
<keyword evidence="2" id="KW-1185">Reference proteome</keyword>
<evidence type="ECO:0000313" key="1">
    <source>
        <dbReference type="EMBL" id="KAF3066735.1"/>
    </source>
</evidence>
<organism evidence="1 2">
    <name type="scientific">Trichoderma lentiforme</name>
    <dbReference type="NCBI Taxonomy" id="1567552"/>
    <lineage>
        <taxon>Eukaryota</taxon>
        <taxon>Fungi</taxon>
        <taxon>Dikarya</taxon>
        <taxon>Ascomycota</taxon>
        <taxon>Pezizomycotina</taxon>
        <taxon>Sordariomycetes</taxon>
        <taxon>Hypocreomycetidae</taxon>
        <taxon>Hypocreales</taxon>
        <taxon>Hypocreaceae</taxon>
        <taxon>Trichoderma</taxon>
    </lineage>
</organism>
<comment type="caution">
    <text evidence="1">The sequence shown here is derived from an EMBL/GenBank/DDBJ whole genome shotgun (WGS) entry which is preliminary data.</text>
</comment>
<gene>
    <name evidence="1" type="ORF">CFAM422_009078</name>
</gene>
<dbReference type="EMBL" id="QLNT01000016">
    <property type="protein sequence ID" value="KAF3066735.1"/>
    <property type="molecule type" value="Genomic_DNA"/>
</dbReference>
<proteinExistence type="predicted"/>
<dbReference type="AlphaFoldDB" id="A0A9P4XBI8"/>
<name>A0A9P4XBI8_9HYPO</name>
<protein>
    <submittedName>
        <fullName evidence="1">Uncharacterized protein</fullName>
    </submittedName>
</protein>